<sequence>MEKNIWKPFQILFGLKISQQIEEILCDKNQVFNRKILKIILHLFRNETNEESLISKFQETSPQIWNCLIKNLGTEEATKKKLIKIGSQIREHRLKNKKRNEMNQSIEIQNKNTHLLKDDIKKSRVSINKEKPHQHQLNQLNQHQHQLNQNQLNQNHQNQNNQNQK</sequence>
<dbReference type="EMBL" id="JAPDFW010000059">
    <property type="protein sequence ID" value="KAJ5077101.1"/>
    <property type="molecule type" value="Genomic_DNA"/>
</dbReference>
<accession>A0A9Q0LQY6</accession>
<dbReference type="Proteomes" id="UP001149090">
    <property type="component" value="Unassembled WGS sequence"/>
</dbReference>
<evidence type="ECO:0000313" key="1">
    <source>
        <dbReference type="EMBL" id="KAJ5077101.1"/>
    </source>
</evidence>
<protein>
    <submittedName>
        <fullName evidence="1">Uncharacterized protein</fullName>
    </submittedName>
</protein>
<reference evidence="1" key="1">
    <citation type="submission" date="2022-10" db="EMBL/GenBank/DDBJ databases">
        <title>Novel sulphate-reducing endosymbionts in the free-living metamonad Anaeramoeba.</title>
        <authorList>
            <person name="Jerlstrom-Hultqvist J."/>
            <person name="Cepicka I."/>
            <person name="Gallot-Lavallee L."/>
            <person name="Salas-Leiva D."/>
            <person name="Curtis B.A."/>
            <person name="Zahonova K."/>
            <person name="Pipaliya S."/>
            <person name="Dacks J."/>
            <person name="Roger A.J."/>
        </authorList>
    </citation>
    <scope>NUCLEOTIDE SEQUENCE</scope>
    <source>
        <strain evidence="1">BMAN</strain>
    </source>
</reference>
<gene>
    <name evidence="1" type="ORF">M0811_00421</name>
</gene>
<dbReference type="AlphaFoldDB" id="A0A9Q0LQY6"/>
<keyword evidence="2" id="KW-1185">Reference proteome</keyword>
<comment type="caution">
    <text evidence="1">The sequence shown here is derived from an EMBL/GenBank/DDBJ whole genome shotgun (WGS) entry which is preliminary data.</text>
</comment>
<evidence type="ECO:0000313" key="2">
    <source>
        <dbReference type="Proteomes" id="UP001149090"/>
    </source>
</evidence>
<name>A0A9Q0LQY6_ANAIG</name>
<organism evidence="1 2">
    <name type="scientific">Anaeramoeba ignava</name>
    <name type="common">Anaerobic marine amoeba</name>
    <dbReference type="NCBI Taxonomy" id="1746090"/>
    <lineage>
        <taxon>Eukaryota</taxon>
        <taxon>Metamonada</taxon>
        <taxon>Anaeramoebidae</taxon>
        <taxon>Anaeramoeba</taxon>
    </lineage>
</organism>
<proteinExistence type="predicted"/>